<dbReference type="GO" id="GO:0008652">
    <property type="term" value="P:amino acid biosynthetic process"/>
    <property type="evidence" value="ECO:0007669"/>
    <property type="project" value="UniProtKB-KW"/>
</dbReference>
<dbReference type="GO" id="GO:0009423">
    <property type="term" value="P:chorismate biosynthetic process"/>
    <property type="evidence" value="ECO:0007669"/>
    <property type="project" value="UniProtKB-UniRule"/>
</dbReference>
<evidence type="ECO:0000256" key="4">
    <source>
        <dbReference type="ARBA" id="ARBA00022605"/>
    </source>
</evidence>
<keyword evidence="4 7" id="KW-0028">Amino-acid biosynthesis</keyword>
<dbReference type="GO" id="GO:0004107">
    <property type="term" value="F:chorismate synthase activity"/>
    <property type="evidence" value="ECO:0007669"/>
    <property type="project" value="UniProtKB-UniRule"/>
</dbReference>
<dbReference type="UniPathway" id="UPA00053">
    <property type="reaction ID" value="UER00090"/>
</dbReference>
<evidence type="ECO:0000313" key="10">
    <source>
        <dbReference type="Proteomes" id="UP000002318"/>
    </source>
</evidence>
<organism evidence="9 10">
    <name type="scientific">Sediminispirochaeta smaragdinae (strain DSM 11293 / JCM 15392 / SEBR 4228)</name>
    <name type="common">Spirochaeta smaragdinae</name>
    <dbReference type="NCBI Taxonomy" id="573413"/>
    <lineage>
        <taxon>Bacteria</taxon>
        <taxon>Pseudomonadati</taxon>
        <taxon>Spirochaetota</taxon>
        <taxon>Spirochaetia</taxon>
        <taxon>Spirochaetales</taxon>
        <taxon>Spirochaetaceae</taxon>
        <taxon>Sediminispirochaeta</taxon>
    </lineage>
</organism>
<dbReference type="PANTHER" id="PTHR21085">
    <property type="entry name" value="CHORISMATE SYNTHASE"/>
    <property type="match status" value="1"/>
</dbReference>
<feature type="binding site" evidence="7">
    <location>
        <position position="277"/>
    </location>
    <ligand>
        <name>FMN</name>
        <dbReference type="ChEBI" id="CHEBI:58210"/>
    </ligand>
</feature>
<dbReference type="PIRSF" id="PIRSF001456">
    <property type="entry name" value="Chorismate_synth"/>
    <property type="match status" value="1"/>
</dbReference>
<name>E1R538_SEDSS</name>
<keyword evidence="7" id="KW-0274">FAD</keyword>
<accession>E1R538</accession>
<evidence type="ECO:0000256" key="5">
    <source>
        <dbReference type="ARBA" id="ARBA00023141"/>
    </source>
</evidence>
<dbReference type="RefSeq" id="WP_013254037.1">
    <property type="nucleotide sequence ID" value="NC_014364.1"/>
</dbReference>
<keyword evidence="7" id="KW-0288">FMN</keyword>
<feature type="binding site" evidence="7">
    <location>
        <position position="318"/>
    </location>
    <ligand>
        <name>FMN</name>
        <dbReference type="ChEBI" id="CHEBI:58210"/>
    </ligand>
</feature>
<dbReference type="PANTHER" id="PTHR21085:SF0">
    <property type="entry name" value="CHORISMATE SYNTHASE"/>
    <property type="match status" value="1"/>
</dbReference>
<evidence type="ECO:0000256" key="6">
    <source>
        <dbReference type="ARBA" id="ARBA00023239"/>
    </source>
</evidence>
<dbReference type="NCBIfam" id="NF003793">
    <property type="entry name" value="PRK05382.1"/>
    <property type="match status" value="1"/>
</dbReference>
<keyword evidence="10" id="KW-1185">Reference proteome</keyword>
<dbReference type="Proteomes" id="UP000002318">
    <property type="component" value="Chromosome"/>
</dbReference>
<sequence>MAGNSFGTRFRITSFGESHGKGIGVVVDGMPPGIEIDPAAIQLQLDRRKPGQSQVTTPRKEHDQVEILSGVFEGKSTGTPIAMFIANRNQKSGDYDQYRDIYRPGHADFGYDKKYGIRDHRGGGRSSGRETAARVAAGALARLLLEARGIRVQAWTLEAAGIRCETCDPSTVEKNPMRACDPSAAEKMLAAVTALAAEGNSAGGIVECTISGAPAGIGDPVFDKLDARLAGAMISIGAVKGIEFGVGFAAARMTGKADNDEMDGKGFLSNNAGGILGGISTGEPISFRLAVKPTPSISLPQKTIDSDGREQIIQVRGRHDPCICPRIVPVVEAMAALTLVDLLLATNETIG</sequence>
<keyword evidence="7" id="KW-0285">Flavoprotein</keyword>
<dbReference type="EC" id="4.2.3.5" evidence="3 7"/>
<dbReference type="HAMAP" id="MF_00300">
    <property type="entry name" value="Chorismate_synth"/>
    <property type="match status" value="1"/>
</dbReference>
<comment type="caution">
    <text evidence="7">Lacks conserved residue(s) required for the propagation of feature annotation.</text>
</comment>
<evidence type="ECO:0000256" key="8">
    <source>
        <dbReference type="RuleBase" id="RU000605"/>
    </source>
</evidence>
<gene>
    <name evidence="7" type="primary">aroC</name>
    <name evidence="9" type="ordered locus">Spirs_1446</name>
</gene>
<evidence type="ECO:0000256" key="7">
    <source>
        <dbReference type="HAMAP-Rule" id="MF_00300"/>
    </source>
</evidence>
<dbReference type="OrthoDB" id="9771806at2"/>
<proteinExistence type="inferred from homology"/>
<evidence type="ECO:0000256" key="2">
    <source>
        <dbReference type="ARBA" id="ARBA00008014"/>
    </source>
</evidence>
<feature type="binding site" evidence="7">
    <location>
        <position position="48"/>
    </location>
    <ligand>
        <name>NADP(+)</name>
        <dbReference type="ChEBI" id="CHEBI:58349"/>
    </ligand>
</feature>
<comment type="cofactor">
    <cofactor evidence="7 8">
        <name>FMNH2</name>
        <dbReference type="ChEBI" id="CHEBI:57618"/>
    </cofactor>
    <text evidence="7 8">Reduced FMN (FMNH(2)).</text>
</comment>
<keyword evidence="6 7" id="KW-0456">Lyase</keyword>
<comment type="pathway">
    <text evidence="1 7 8">Metabolic intermediate biosynthesis; chorismate biosynthesis; chorismate from D-erythrose 4-phosphate and phosphoenolpyruvate: step 7/7.</text>
</comment>
<keyword evidence="7" id="KW-0521">NADP</keyword>
<dbReference type="PROSITE" id="PS00787">
    <property type="entry name" value="CHORISMATE_SYNTHASE_1"/>
    <property type="match status" value="1"/>
</dbReference>
<dbReference type="InterPro" id="IPR020541">
    <property type="entry name" value="Chorismate_synthase_CS"/>
</dbReference>
<dbReference type="Pfam" id="PF01264">
    <property type="entry name" value="Chorismate_synt"/>
    <property type="match status" value="1"/>
</dbReference>
<dbReference type="Gene3D" id="3.60.150.10">
    <property type="entry name" value="Chorismate synthase AroC"/>
    <property type="match status" value="1"/>
</dbReference>
<dbReference type="InterPro" id="IPR000453">
    <property type="entry name" value="Chorismate_synth"/>
</dbReference>
<dbReference type="NCBIfam" id="TIGR00033">
    <property type="entry name" value="aroC"/>
    <property type="match status" value="1"/>
</dbReference>
<dbReference type="AlphaFoldDB" id="E1R538"/>
<dbReference type="HOGENOM" id="CLU_034547_0_0_12"/>
<dbReference type="KEGG" id="ssm:Spirs_1446"/>
<evidence type="ECO:0000256" key="3">
    <source>
        <dbReference type="ARBA" id="ARBA00013036"/>
    </source>
</evidence>
<comment type="similarity">
    <text evidence="2 7 8">Belongs to the chorismate synthase family.</text>
</comment>
<dbReference type="PROSITE" id="PS00788">
    <property type="entry name" value="CHORISMATE_SYNTHASE_2"/>
    <property type="match status" value="1"/>
</dbReference>
<feature type="binding site" evidence="7">
    <location>
        <begin position="125"/>
        <end position="127"/>
    </location>
    <ligand>
        <name>FMN</name>
        <dbReference type="ChEBI" id="CHEBI:58210"/>
    </ligand>
</feature>
<dbReference type="PROSITE" id="PS00789">
    <property type="entry name" value="CHORISMATE_SYNTHASE_3"/>
    <property type="match status" value="1"/>
</dbReference>
<dbReference type="GO" id="GO:0005829">
    <property type="term" value="C:cytosol"/>
    <property type="evidence" value="ECO:0007669"/>
    <property type="project" value="TreeGrafter"/>
</dbReference>
<comment type="catalytic activity">
    <reaction evidence="7 8">
        <text>5-O-(1-carboxyvinyl)-3-phosphoshikimate = chorismate + phosphate</text>
        <dbReference type="Rhea" id="RHEA:21020"/>
        <dbReference type="ChEBI" id="CHEBI:29748"/>
        <dbReference type="ChEBI" id="CHEBI:43474"/>
        <dbReference type="ChEBI" id="CHEBI:57701"/>
        <dbReference type="EC" id="4.2.3.5"/>
    </reaction>
</comment>
<dbReference type="InterPro" id="IPR035904">
    <property type="entry name" value="Chorismate_synth_AroC_sf"/>
</dbReference>
<dbReference type="EMBL" id="CP002116">
    <property type="protein sequence ID" value="ADK80573.1"/>
    <property type="molecule type" value="Genomic_DNA"/>
</dbReference>
<evidence type="ECO:0000256" key="1">
    <source>
        <dbReference type="ARBA" id="ARBA00005044"/>
    </source>
</evidence>
<dbReference type="CDD" id="cd07304">
    <property type="entry name" value="Chorismate_synthase"/>
    <property type="match status" value="1"/>
</dbReference>
<protein>
    <recommendedName>
        <fullName evidence="3 7">Chorismate synthase</fullName>
        <shortName evidence="7">CS</shortName>
        <ecNumber evidence="3 7">4.2.3.5</ecNumber>
    </recommendedName>
    <alternativeName>
        <fullName evidence="7">5-enolpyruvylshikimate-3-phosphate phospholyase</fullName>
    </alternativeName>
</protein>
<dbReference type="GO" id="GO:0009073">
    <property type="term" value="P:aromatic amino acid family biosynthetic process"/>
    <property type="evidence" value="ECO:0007669"/>
    <property type="project" value="UniProtKB-KW"/>
</dbReference>
<dbReference type="STRING" id="573413.Spirs_1446"/>
<evidence type="ECO:0000313" key="9">
    <source>
        <dbReference type="EMBL" id="ADK80573.1"/>
    </source>
</evidence>
<comment type="subunit">
    <text evidence="7">Homotetramer.</text>
</comment>
<dbReference type="eggNOG" id="COG0082">
    <property type="taxonomic scope" value="Bacteria"/>
</dbReference>
<feature type="binding site" evidence="7">
    <location>
        <begin position="292"/>
        <end position="296"/>
    </location>
    <ligand>
        <name>FMN</name>
        <dbReference type="ChEBI" id="CHEBI:58210"/>
    </ligand>
</feature>
<comment type="function">
    <text evidence="7">Catalyzes the anti-1,4-elimination of the C-3 phosphate and the C-6 proR hydrogen from 5-enolpyruvylshikimate-3-phosphate (EPSP) to yield chorismate, which is the branch point compound that serves as the starting substrate for the three terminal pathways of aromatic amino acid biosynthesis. This reaction introduces a second double bond into the aromatic ring system.</text>
</comment>
<dbReference type="GO" id="GO:0010181">
    <property type="term" value="F:FMN binding"/>
    <property type="evidence" value="ECO:0007669"/>
    <property type="project" value="TreeGrafter"/>
</dbReference>
<keyword evidence="5 7" id="KW-0057">Aromatic amino acid biosynthesis</keyword>
<reference evidence="9 10" key="1">
    <citation type="journal article" date="2010" name="Stand. Genomic Sci.">
        <title>Complete genome sequence of Spirochaeta smaragdinae type strain (SEBR 4228).</title>
        <authorList>
            <person name="Mavromatis K."/>
            <person name="Yasawong M."/>
            <person name="Chertkov O."/>
            <person name="Lapidus A."/>
            <person name="Lucas S."/>
            <person name="Nolan M."/>
            <person name="Del Rio T.G."/>
            <person name="Tice H."/>
            <person name="Cheng J.F."/>
            <person name="Pitluck S."/>
            <person name="Liolios K."/>
            <person name="Ivanova N."/>
            <person name="Tapia R."/>
            <person name="Han C."/>
            <person name="Bruce D."/>
            <person name="Goodwin L."/>
            <person name="Pati A."/>
            <person name="Chen A."/>
            <person name="Palaniappan K."/>
            <person name="Land M."/>
            <person name="Hauser L."/>
            <person name="Chang Y.J."/>
            <person name="Jeffries C.D."/>
            <person name="Detter J.C."/>
            <person name="Rohde M."/>
            <person name="Brambilla E."/>
            <person name="Spring S."/>
            <person name="Goker M."/>
            <person name="Sikorski J."/>
            <person name="Woyke T."/>
            <person name="Bristow J."/>
            <person name="Eisen J.A."/>
            <person name="Markowitz V."/>
            <person name="Hugenholtz P."/>
            <person name="Klenk H.P."/>
            <person name="Kyrpides N.C."/>
        </authorList>
    </citation>
    <scope>NUCLEOTIDE SEQUENCE [LARGE SCALE GENOMIC DNA]</scope>
    <source>
        <strain evidence="10">DSM 11293 / JCM 15392 / SEBR 4228</strain>
    </source>
</reference>
<dbReference type="SUPFAM" id="SSF103263">
    <property type="entry name" value="Chorismate synthase, AroC"/>
    <property type="match status" value="1"/>
</dbReference>